<keyword evidence="3" id="KW-1185">Reference proteome</keyword>
<feature type="transmembrane region" description="Helical" evidence="1">
    <location>
        <begin position="62"/>
        <end position="87"/>
    </location>
</feature>
<dbReference type="InterPro" id="IPR018723">
    <property type="entry name" value="DUF2254_membrane"/>
</dbReference>
<dbReference type="Proteomes" id="UP000305881">
    <property type="component" value="Chromosome"/>
</dbReference>
<proteinExistence type="predicted"/>
<dbReference type="KEGG" id="mbur:EQU24_14690"/>
<dbReference type="STRING" id="675511.GCA_000341735_00115"/>
<protein>
    <submittedName>
        <fullName evidence="2">DUF2254 domain-containing protein</fullName>
    </submittedName>
</protein>
<evidence type="ECO:0000313" key="3">
    <source>
        <dbReference type="Proteomes" id="UP000305881"/>
    </source>
</evidence>
<reference evidence="3" key="1">
    <citation type="journal article" date="2019" name="J. Bacteriol.">
        <title>A Mutagenic Screen Identifies a TonB-Dependent Receptor Required for the Lanthanide Metal Switch in the Type I Methanotroph 'Methylotuvimicrobium buryatense' 5GB1C.</title>
        <authorList>
            <person name="Groom J.D."/>
            <person name="Ford S.M."/>
            <person name="Pesesky M.W."/>
            <person name="Lidstrom M.E."/>
        </authorList>
    </citation>
    <scope>NUCLEOTIDE SEQUENCE [LARGE SCALE GENOMIC DNA]</scope>
    <source>
        <strain evidence="3">5GB1C</strain>
    </source>
</reference>
<keyword evidence="1" id="KW-0472">Membrane</keyword>
<evidence type="ECO:0000256" key="1">
    <source>
        <dbReference type="SAM" id="Phobius"/>
    </source>
</evidence>
<gene>
    <name evidence="2" type="ORF">EQU24_14690</name>
</gene>
<evidence type="ECO:0000313" key="2">
    <source>
        <dbReference type="EMBL" id="QCW83350.1"/>
    </source>
</evidence>
<sequence>MKLQLINIRDAVVDTFWFLPALMALLAAGAALATIAIDSAVGDAWLRNTSWVWLGGPEGARSVLSVIAGSIMTVVSIVFSLTVTTLAQTSSHYGPRVLRNFTADRGVQFTLGTFIATFIYCLMVLRTVRSIENSFVPYISVNIGMLLALVSMAVLIYFIHHISQNIQAENLIANVGEQFLESLPVLFPEGIGRPSDNTCSEQLPDDSQWQAADIVLSAATGYVQVVDDEQLIKLATQHDLMLQLARRPGGFVTTTSTLLHVLPRAHMNPDIELQLRDCFSLGVHCTPHQDAKYMMQQMVEIGVHALSTGINEPFTALACIDWIGASLCGVARRELPMALRQDEHGRLRVIACTLDFEELTDTAFDQIRLYGARNPDVMLHLLKTIGDIASDVRRDSDRNALVRHAQLVGEDASQIVNLTDRLRVADRLQETLMTLVQSLRNEHEIT</sequence>
<keyword evidence="1" id="KW-0812">Transmembrane</keyword>
<name>A0A4P9US61_METBY</name>
<dbReference type="AlphaFoldDB" id="A0A4P9US61"/>
<feature type="transmembrane region" description="Helical" evidence="1">
    <location>
        <begin position="16"/>
        <end position="41"/>
    </location>
</feature>
<dbReference type="RefSeq" id="WP_017838779.1">
    <property type="nucleotide sequence ID" value="NZ_CP035467.1"/>
</dbReference>
<feature type="transmembrane region" description="Helical" evidence="1">
    <location>
        <begin position="107"/>
        <end position="128"/>
    </location>
</feature>
<dbReference type="OrthoDB" id="2955631at2"/>
<keyword evidence="1" id="KW-1133">Transmembrane helix</keyword>
<organism evidence="2 3">
    <name type="scientific">Methylotuvimicrobium buryatense</name>
    <name type="common">Methylomicrobium buryatense</name>
    <dbReference type="NCBI Taxonomy" id="95641"/>
    <lineage>
        <taxon>Bacteria</taxon>
        <taxon>Pseudomonadati</taxon>
        <taxon>Pseudomonadota</taxon>
        <taxon>Gammaproteobacteria</taxon>
        <taxon>Methylococcales</taxon>
        <taxon>Methylococcaceae</taxon>
        <taxon>Methylotuvimicrobium</taxon>
    </lineage>
</organism>
<feature type="transmembrane region" description="Helical" evidence="1">
    <location>
        <begin position="135"/>
        <end position="159"/>
    </location>
</feature>
<accession>A0A4P9US61</accession>
<dbReference type="EMBL" id="CP035467">
    <property type="protein sequence ID" value="QCW83350.1"/>
    <property type="molecule type" value="Genomic_DNA"/>
</dbReference>
<dbReference type="Pfam" id="PF10011">
    <property type="entry name" value="DUF2254"/>
    <property type="match status" value="1"/>
</dbReference>